<comment type="caution">
    <text evidence="1">The sequence shown here is derived from an EMBL/GenBank/DDBJ whole genome shotgun (WGS) entry which is preliminary data.</text>
</comment>
<sequence length="72" mass="7775">MSAEFGRYRELAARGMSPEDTAVTAIREGAGIMTAIRLVWKVFGLPLPQAKDVGADAWMSVHGQPVSQTLDD</sequence>
<reference evidence="1 2" key="1">
    <citation type="submission" date="2023-07" db="EMBL/GenBank/DDBJ databases">
        <title>Genomic Encyclopedia of Type Strains, Phase IV (KMG-IV): sequencing the most valuable type-strain genomes for metagenomic binning, comparative biology and taxonomic classification.</title>
        <authorList>
            <person name="Goeker M."/>
        </authorList>
    </citation>
    <scope>NUCLEOTIDE SEQUENCE [LARGE SCALE GENOMIC DNA]</scope>
    <source>
        <strain evidence="1 2">NIO-1023</strain>
    </source>
</reference>
<name>A0ABT9MFR8_9DEIO</name>
<protein>
    <submittedName>
        <fullName evidence="1">Uncharacterized protein</fullName>
    </submittedName>
</protein>
<dbReference type="RefSeq" id="WP_307467455.1">
    <property type="nucleotide sequence ID" value="NZ_JAURUR010000011.1"/>
</dbReference>
<organism evidence="1 2">
    <name type="scientific">Deinococcus enclensis</name>
    <dbReference type="NCBI Taxonomy" id="1049582"/>
    <lineage>
        <taxon>Bacteria</taxon>
        <taxon>Thermotogati</taxon>
        <taxon>Deinococcota</taxon>
        <taxon>Deinococci</taxon>
        <taxon>Deinococcales</taxon>
        <taxon>Deinococcaceae</taxon>
        <taxon>Deinococcus</taxon>
    </lineage>
</organism>
<evidence type="ECO:0000313" key="2">
    <source>
        <dbReference type="Proteomes" id="UP001232163"/>
    </source>
</evidence>
<gene>
    <name evidence="1" type="ORF">QO006_002883</name>
</gene>
<accession>A0ABT9MFR8</accession>
<dbReference type="EMBL" id="JAURUR010000011">
    <property type="protein sequence ID" value="MDP9765432.1"/>
    <property type="molecule type" value="Genomic_DNA"/>
</dbReference>
<dbReference type="Proteomes" id="UP001232163">
    <property type="component" value="Unassembled WGS sequence"/>
</dbReference>
<proteinExistence type="predicted"/>
<evidence type="ECO:0000313" key="1">
    <source>
        <dbReference type="EMBL" id="MDP9765432.1"/>
    </source>
</evidence>
<keyword evidence="2" id="KW-1185">Reference proteome</keyword>